<gene>
    <name evidence="5" type="ORF">H103_00444</name>
</gene>
<reference evidence="5" key="1">
    <citation type="submission" date="2014-02" db="EMBL/GenBank/DDBJ databases">
        <title>The Genome Sequence of Trichophyton rubrum (morphotype fischeri) CBS 288.86.</title>
        <authorList>
            <consortium name="The Broad Institute Genomics Platform"/>
            <person name="Cuomo C.A."/>
            <person name="White T.C."/>
            <person name="Graser Y."/>
            <person name="Martinez-Rossi N."/>
            <person name="Heitman J."/>
            <person name="Young S.K."/>
            <person name="Zeng Q."/>
            <person name="Gargeya S."/>
            <person name="Abouelleil A."/>
            <person name="Alvarado L."/>
            <person name="Chapman S.B."/>
            <person name="Gainer-Dewar J."/>
            <person name="Goldberg J."/>
            <person name="Griggs A."/>
            <person name="Gujja S."/>
            <person name="Hansen M."/>
            <person name="Howarth C."/>
            <person name="Imamovic A."/>
            <person name="Larimer J."/>
            <person name="Martinez D."/>
            <person name="Murphy C."/>
            <person name="Pearson M.D."/>
            <person name="Persinoti G."/>
            <person name="Poon T."/>
            <person name="Priest M."/>
            <person name="Roberts A.D."/>
            <person name="Saif S."/>
            <person name="Shea T.D."/>
            <person name="Sykes S.N."/>
            <person name="Wortman J."/>
            <person name="Nusbaum C."/>
            <person name="Birren B."/>
        </authorList>
    </citation>
    <scope>NUCLEOTIDE SEQUENCE [LARGE SCALE GENOMIC DNA]</scope>
    <source>
        <strain evidence="5">CBS 288.86</strain>
    </source>
</reference>
<proteinExistence type="predicted"/>
<feature type="region of interest" description="Disordered" evidence="1">
    <location>
        <begin position="98"/>
        <end position="119"/>
    </location>
</feature>
<dbReference type="PROSITE" id="PS51767">
    <property type="entry name" value="PEPTIDASE_A1"/>
    <property type="match status" value="1"/>
</dbReference>
<keyword evidence="3" id="KW-0732">Signal</keyword>
<protein>
    <recommendedName>
        <fullName evidence="4">Peptidase A1 domain-containing protein</fullName>
    </recommendedName>
</protein>
<dbReference type="AlphaFoldDB" id="A0A022WGS6"/>
<feature type="region of interest" description="Disordered" evidence="1">
    <location>
        <begin position="442"/>
        <end position="502"/>
    </location>
</feature>
<sequence>MGCSLLLTCAYLLVSFSGLVRSACDAPPLSLPIGNGTISDREVVRWGLAVEFGTPAQTIVAALDADWNSTSFWNTSFPCGNSSRPACSWVHGGSFNDKGSTSWRGPENPEQTDKSPAGGTINIRGTDILNVGSDISLDQFPVYFPKPGVIPQNGIGFGPDSTFLNRLYDQGKIASRSWSLFWGWQGAEQENQMDGSLVLGGYDKAKMAGGAPLTAPFSDGVGCPSSLLVYLSNIVVNHIDGKKTSLLNTPGSALRACIKPDNPQVVLPEDVFGNLKKAFPGKTVEHSTGIYPSSLAYEPDGVFAGNITFILSSGLQITIPNHQLVLPNVEIDDDGKQKIVDGNKTINFGQIRHEAMSYLGQPFLTSAYIHVNNDMKEFSVWKANPTTDTNFVTVRGGSNCDDDSSLSGGAIAGIVIGVVAFLAIGGLGIFFFFKRRNQNRDRDSKAGLPLVNTSQRAEEDKKHNHDIPLEMDAGVSQQAPSELPDRDYSPQELPADVPTSNK</sequence>
<feature type="compositionally biased region" description="Basic and acidic residues" evidence="1">
    <location>
        <begin position="456"/>
        <end position="468"/>
    </location>
</feature>
<dbReference type="HOGENOM" id="CLU_028892_0_0_1"/>
<dbReference type="InterPro" id="IPR021109">
    <property type="entry name" value="Peptidase_aspartic_dom_sf"/>
</dbReference>
<feature type="domain" description="Peptidase A1" evidence="4">
    <location>
        <begin position="46"/>
        <end position="381"/>
    </location>
</feature>
<organism evidence="5">
    <name type="scientific">Trichophyton rubrum CBS 288.86</name>
    <dbReference type="NCBI Taxonomy" id="1215330"/>
    <lineage>
        <taxon>Eukaryota</taxon>
        <taxon>Fungi</taxon>
        <taxon>Dikarya</taxon>
        <taxon>Ascomycota</taxon>
        <taxon>Pezizomycotina</taxon>
        <taxon>Eurotiomycetes</taxon>
        <taxon>Eurotiomycetidae</taxon>
        <taxon>Onygenales</taxon>
        <taxon>Arthrodermataceae</taxon>
        <taxon>Trichophyton</taxon>
    </lineage>
</organism>
<feature type="chain" id="PRO_5001508396" description="Peptidase A1 domain-containing protein" evidence="3">
    <location>
        <begin position="23"/>
        <end position="502"/>
    </location>
</feature>
<evidence type="ECO:0000256" key="2">
    <source>
        <dbReference type="SAM" id="Phobius"/>
    </source>
</evidence>
<feature type="transmembrane region" description="Helical" evidence="2">
    <location>
        <begin position="410"/>
        <end position="433"/>
    </location>
</feature>
<keyword evidence="2" id="KW-0812">Transmembrane</keyword>
<dbReference type="InterPro" id="IPR033121">
    <property type="entry name" value="PEPTIDASE_A1"/>
</dbReference>
<evidence type="ECO:0000256" key="3">
    <source>
        <dbReference type="SAM" id="SignalP"/>
    </source>
</evidence>
<keyword evidence="2" id="KW-1133">Transmembrane helix</keyword>
<dbReference type="SUPFAM" id="SSF50630">
    <property type="entry name" value="Acid proteases"/>
    <property type="match status" value="1"/>
</dbReference>
<dbReference type="Gene3D" id="2.40.70.10">
    <property type="entry name" value="Acid Proteases"/>
    <property type="match status" value="2"/>
</dbReference>
<dbReference type="EMBL" id="KK207695">
    <property type="protein sequence ID" value="EZF57273.1"/>
    <property type="molecule type" value="Genomic_DNA"/>
</dbReference>
<dbReference type="CDD" id="cd12087">
    <property type="entry name" value="TM_EGFR-like"/>
    <property type="match status" value="1"/>
</dbReference>
<keyword evidence="2" id="KW-0472">Membrane</keyword>
<evidence type="ECO:0000256" key="1">
    <source>
        <dbReference type="SAM" id="MobiDB-lite"/>
    </source>
</evidence>
<dbReference type="Proteomes" id="UP000023758">
    <property type="component" value="Unassembled WGS sequence"/>
</dbReference>
<accession>A0A022WGS6</accession>
<evidence type="ECO:0000259" key="4">
    <source>
        <dbReference type="PROSITE" id="PS51767"/>
    </source>
</evidence>
<name>A0A022WGS6_TRIRU</name>
<evidence type="ECO:0000313" key="5">
    <source>
        <dbReference type="EMBL" id="EZF57273.1"/>
    </source>
</evidence>
<feature type="signal peptide" evidence="3">
    <location>
        <begin position="1"/>
        <end position="22"/>
    </location>
</feature>
<dbReference type="OrthoDB" id="4074350at2759"/>